<comment type="caution">
    <text evidence="8">The sequence shown here is derived from an EMBL/GenBank/DDBJ whole genome shotgun (WGS) entry which is preliminary data.</text>
</comment>
<accession>A0A8H4VUZ6</accession>
<dbReference type="Proteomes" id="UP000521872">
    <property type="component" value="Unassembled WGS sequence"/>
</dbReference>
<feature type="transmembrane region" description="Helical" evidence="7">
    <location>
        <begin position="50"/>
        <end position="71"/>
    </location>
</feature>
<dbReference type="PROSITE" id="PS51257">
    <property type="entry name" value="PROKAR_LIPOPROTEIN"/>
    <property type="match status" value="1"/>
</dbReference>
<keyword evidence="6 7" id="KW-0472">Membrane</keyword>
<feature type="transmembrane region" description="Helical" evidence="7">
    <location>
        <begin position="15"/>
        <end position="38"/>
    </location>
</feature>
<dbReference type="PANTHER" id="PTHR40021">
    <property type="entry name" value="DEFECT AT LOW TEMPERATURE PROTEIN 1"/>
    <property type="match status" value="1"/>
</dbReference>
<organism evidence="8 9">
    <name type="scientific">Agrocybe pediades</name>
    <dbReference type="NCBI Taxonomy" id="84607"/>
    <lineage>
        <taxon>Eukaryota</taxon>
        <taxon>Fungi</taxon>
        <taxon>Dikarya</taxon>
        <taxon>Basidiomycota</taxon>
        <taxon>Agaricomycotina</taxon>
        <taxon>Agaricomycetes</taxon>
        <taxon>Agaricomycetidae</taxon>
        <taxon>Agaricales</taxon>
        <taxon>Agaricineae</taxon>
        <taxon>Strophariaceae</taxon>
        <taxon>Agrocybe</taxon>
    </lineage>
</organism>
<evidence type="ECO:0000256" key="7">
    <source>
        <dbReference type="RuleBase" id="RU367100"/>
    </source>
</evidence>
<gene>
    <name evidence="7" type="primary">DLT1</name>
    <name evidence="8" type="ORF">D9613_001962</name>
</gene>
<dbReference type="PANTHER" id="PTHR40021:SF1">
    <property type="entry name" value="DEFECT AT LOW TEMPERATURE PROTEIN 1"/>
    <property type="match status" value="1"/>
</dbReference>
<reference evidence="8 9" key="1">
    <citation type="submission" date="2019-12" db="EMBL/GenBank/DDBJ databases">
        <authorList>
            <person name="Floudas D."/>
            <person name="Bentzer J."/>
            <person name="Ahren D."/>
            <person name="Johansson T."/>
            <person name="Persson P."/>
            <person name="Tunlid A."/>
        </authorList>
    </citation>
    <scope>NUCLEOTIDE SEQUENCE [LARGE SCALE GENOMIC DNA]</scope>
    <source>
        <strain evidence="8 9">CBS 102.39</strain>
    </source>
</reference>
<evidence type="ECO:0000256" key="5">
    <source>
        <dbReference type="ARBA" id="ARBA00022989"/>
    </source>
</evidence>
<comment type="similarity">
    <text evidence="2 7">Belongs to the DLT1 family.</text>
</comment>
<evidence type="ECO:0000256" key="2">
    <source>
        <dbReference type="ARBA" id="ARBA00005550"/>
    </source>
</evidence>
<evidence type="ECO:0000256" key="4">
    <source>
        <dbReference type="ARBA" id="ARBA00022692"/>
    </source>
</evidence>
<name>A0A8H4VUZ6_9AGAR</name>
<dbReference type="InterPro" id="IPR038869">
    <property type="entry name" value="DLT1"/>
</dbReference>
<keyword evidence="4 7" id="KW-0812">Transmembrane</keyword>
<evidence type="ECO:0000256" key="6">
    <source>
        <dbReference type="ARBA" id="ARBA00023136"/>
    </source>
</evidence>
<dbReference type="AlphaFoldDB" id="A0A8H4VUZ6"/>
<dbReference type="EMBL" id="JAACJL010000001">
    <property type="protein sequence ID" value="KAF4623548.1"/>
    <property type="molecule type" value="Genomic_DNA"/>
</dbReference>
<keyword evidence="9" id="KW-1185">Reference proteome</keyword>
<evidence type="ECO:0000313" key="9">
    <source>
        <dbReference type="Proteomes" id="UP000521872"/>
    </source>
</evidence>
<proteinExistence type="inferred from homology"/>
<comment type="function">
    <text evidence="1 7">Required for growth under high-pressure and low-temperature conditions.</text>
</comment>
<keyword evidence="5 7" id="KW-1133">Transmembrane helix</keyword>
<evidence type="ECO:0000313" key="8">
    <source>
        <dbReference type="EMBL" id="KAF4623548.1"/>
    </source>
</evidence>
<comment type="subcellular location">
    <subcellularLocation>
        <location evidence="7">Membrane</location>
        <topology evidence="7">Multi-pass membrane protein</topology>
    </subcellularLocation>
</comment>
<evidence type="ECO:0000256" key="3">
    <source>
        <dbReference type="ARBA" id="ARBA00021353"/>
    </source>
</evidence>
<evidence type="ECO:0000256" key="1">
    <source>
        <dbReference type="ARBA" id="ARBA00002489"/>
    </source>
</evidence>
<sequence>MLSPRVLRTVSETTYVFLVVITIVATGLSCAAIISQAVRTSQTRSWFKNFNALIVGASYLVVFVVSFLLCVNRRVAVRLKLQRISKTYRTIGRDDLPASVHKHVVQEYIRSCLISYESLPKNVHHEGWGRPGTKYSGIAFRRALLNTIPRIDQLAHVVIPLHPKLKPHARMLHHFRFLNPLLLKDEDGMSPLHYYDSAIQLARHSVRELTEEEFEIGMNAAYQIEKSLNECRLEMLESDSMTDLNEQPQT</sequence>
<dbReference type="OrthoDB" id="337038at2759"/>
<dbReference type="GO" id="GO:0016020">
    <property type="term" value="C:membrane"/>
    <property type="evidence" value="ECO:0007669"/>
    <property type="project" value="UniProtKB-SubCell"/>
</dbReference>
<protein>
    <recommendedName>
        <fullName evidence="3 7">Defect at low temperature protein 1</fullName>
    </recommendedName>
</protein>